<name>A0A0F9PKD5_9ZZZZ</name>
<evidence type="ECO:0000259" key="1">
    <source>
        <dbReference type="Pfam" id="PF07453"/>
    </source>
</evidence>
<evidence type="ECO:0000313" key="2">
    <source>
        <dbReference type="EMBL" id="KKM93742.1"/>
    </source>
</evidence>
<dbReference type="InterPro" id="IPR010896">
    <property type="entry name" value="NUMOD1"/>
</dbReference>
<dbReference type="InterPro" id="IPR003647">
    <property type="entry name" value="Intron_nuc_1_rpt"/>
</dbReference>
<reference evidence="2" key="1">
    <citation type="journal article" date="2015" name="Nature">
        <title>Complex archaea that bridge the gap between prokaryotes and eukaryotes.</title>
        <authorList>
            <person name="Spang A."/>
            <person name="Saw J.H."/>
            <person name="Jorgensen S.L."/>
            <person name="Zaremba-Niedzwiedzka K."/>
            <person name="Martijn J."/>
            <person name="Lind A.E."/>
            <person name="van Eijk R."/>
            <person name="Schleper C."/>
            <person name="Guy L."/>
            <person name="Ettema T.J."/>
        </authorList>
    </citation>
    <scope>NUCLEOTIDE SEQUENCE</scope>
</reference>
<protein>
    <recommendedName>
        <fullName evidence="1">Nuclease-associated modular DNA-binding 1 domain-containing protein</fullName>
    </recommendedName>
</protein>
<dbReference type="AlphaFoldDB" id="A0A0F9PKD5"/>
<proteinExistence type="predicted"/>
<organism evidence="2">
    <name type="scientific">marine sediment metagenome</name>
    <dbReference type="NCBI Taxonomy" id="412755"/>
    <lineage>
        <taxon>unclassified sequences</taxon>
        <taxon>metagenomes</taxon>
        <taxon>ecological metagenomes</taxon>
    </lineage>
</organism>
<comment type="caution">
    <text evidence="2">The sequence shown here is derived from an EMBL/GenBank/DDBJ whole genome shotgun (WGS) entry which is preliminary data.</text>
</comment>
<dbReference type="SMART" id="SM00497">
    <property type="entry name" value="IENR1"/>
    <property type="match status" value="1"/>
</dbReference>
<dbReference type="EMBL" id="LAZR01006227">
    <property type="protein sequence ID" value="KKM93742.1"/>
    <property type="molecule type" value="Genomic_DNA"/>
</dbReference>
<dbReference type="Pfam" id="PF07453">
    <property type="entry name" value="NUMOD1"/>
    <property type="match status" value="1"/>
</dbReference>
<accession>A0A0F9PKD5</accession>
<sequence length="173" mass="20509">MNADKIFDLLTTEIITELRLPRDLYSRFIRERIEWAYTAGHEEGRIFHGHSKEVIQLSLEGRFIKSWRSPVYAAKALGVSRSTISRCAAKKKHHLTGAGFKWEYGKEYYPRVSRENITHITEEIINQYNQENNYCLQRKHLIGHGYPKYLRWFAGIINYLLLRLNLNHEKENT</sequence>
<dbReference type="SUPFAM" id="SSF64496">
    <property type="entry name" value="DNA-binding domain of intron-encoded endonucleases"/>
    <property type="match status" value="1"/>
</dbReference>
<gene>
    <name evidence="2" type="ORF">LCGC14_1205360</name>
</gene>
<dbReference type="InterPro" id="IPR036388">
    <property type="entry name" value="WH-like_DNA-bd_sf"/>
</dbReference>
<feature type="domain" description="Nuclease-associated modular DNA-binding 1" evidence="1">
    <location>
        <begin position="52"/>
        <end position="88"/>
    </location>
</feature>
<dbReference type="Gene3D" id="1.10.10.10">
    <property type="entry name" value="Winged helix-like DNA-binding domain superfamily/Winged helix DNA-binding domain"/>
    <property type="match status" value="1"/>
</dbReference>